<evidence type="ECO:0000256" key="14">
    <source>
        <dbReference type="SAM" id="MobiDB-lite"/>
    </source>
</evidence>
<reference evidence="16 17" key="1">
    <citation type="submission" date="2024-07" db="EMBL/GenBank/DDBJ databases">
        <title>Section-level genome sequencing and comparative genomics of Aspergillus sections Usti and Cavernicolus.</title>
        <authorList>
            <consortium name="Lawrence Berkeley National Laboratory"/>
            <person name="Nybo J.L."/>
            <person name="Vesth T.C."/>
            <person name="Theobald S."/>
            <person name="Frisvad J.C."/>
            <person name="Larsen T.O."/>
            <person name="Kjaerboelling I."/>
            <person name="Rothschild-Mancinelli K."/>
            <person name="Lyhne E.K."/>
            <person name="Kogle M.E."/>
            <person name="Barry K."/>
            <person name="Clum A."/>
            <person name="Na H."/>
            <person name="Ledsgaard L."/>
            <person name="Lin J."/>
            <person name="Lipzen A."/>
            <person name="Kuo A."/>
            <person name="Riley R."/>
            <person name="Mondo S."/>
            <person name="LaButti K."/>
            <person name="Haridas S."/>
            <person name="Pangalinan J."/>
            <person name="Salamov A.A."/>
            <person name="Simmons B.A."/>
            <person name="Magnuson J.K."/>
            <person name="Chen J."/>
            <person name="Drula E."/>
            <person name="Henrissat B."/>
            <person name="Wiebenga A."/>
            <person name="Lubbers R.J."/>
            <person name="Gomes A.C."/>
            <person name="Makela M.R."/>
            <person name="Stajich J."/>
            <person name="Grigoriev I.V."/>
            <person name="Mortensen U.H."/>
            <person name="De vries R.P."/>
            <person name="Baker S.E."/>
            <person name="Andersen M.R."/>
        </authorList>
    </citation>
    <scope>NUCLEOTIDE SEQUENCE [LARGE SCALE GENOMIC DNA]</scope>
    <source>
        <strain evidence="16 17">CBS 600.67</strain>
    </source>
</reference>
<dbReference type="InterPro" id="IPR023296">
    <property type="entry name" value="Glyco_hydro_beta-prop_sf"/>
</dbReference>
<dbReference type="PANTHER" id="PTHR43301">
    <property type="entry name" value="ARABINAN ENDO-1,5-ALPHA-L-ARABINOSIDASE"/>
    <property type="match status" value="1"/>
</dbReference>
<dbReference type="InterPro" id="IPR006710">
    <property type="entry name" value="Glyco_hydro_43"/>
</dbReference>
<dbReference type="Gene3D" id="2.115.10.20">
    <property type="entry name" value="Glycosyl hydrolase domain, family 43"/>
    <property type="match status" value="1"/>
</dbReference>
<dbReference type="InterPro" id="IPR050727">
    <property type="entry name" value="GH43_arabinanases"/>
</dbReference>
<evidence type="ECO:0000313" key="17">
    <source>
        <dbReference type="Proteomes" id="UP001610335"/>
    </source>
</evidence>
<dbReference type="SUPFAM" id="SSF75005">
    <property type="entry name" value="Arabinanase/levansucrase/invertase"/>
    <property type="match status" value="1"/>
</dbReference>
<dbReference type="EMBL" id="JBFXLS010000067">
    <property type="protein sequence ID" value="KAL2820866.1"/>
    <property type="molecule type" value="Genomic_DNA"/>
</dbReference>
<evidence type="ECO:0000313" key="16">
    <source>
        <dbReference type="EMBL" id="KAL2820866.1"/>
    </source>
</evidence>
<accession>A0ABR4HZF5</accession>
<keyword evidence="17" id="KW-1185">Reference proteome</keyword>
<proteinExistence type="inferred from homology"/>
<keyword evidence="10 13" id="KW-0326">Glycosidase</keyword>
<evidence type="ECO:0000256" key="5">
    <source>
        <dbReference type="ARBA" id="ARBA00022651"/>
    </source>
</evidence>
<dbReference type="Proteomes" id="UP001610335">
    <property type="component" value="Unassembled WGS sequence"/>
</dbReference>
<evidence type="ECO:0000256" key="12">
    <source>
        <dbReference type="ARBA" id="ARBA00025221"/>
    </source>
</evidence>
<evidence type="ECO:0000256" key="7">
    <source>
        <dbReference type="ARBA" id="ARBA00022801"/>
    </source>
</evidence>
<protein>
    <submittedName>
        <fullName evidence="16">Arabinan endo-1,5-alpha-L-arabinosidase B</fullName>
    </submittedName>
</protein>
<comment type="similarity">
    <text evidence="3 13">Belongs to the glycosyl hydrolase 43 family.</text>
</comment>
<keyword evidence="15" id="KW-0812">Transmembrane</keyword>
<keyword evidence="5" id="KW-0858">Xylan degradation</keyword>
<keyword evidence="6" id="KW-0732">Signal</keyword>
<evidence type="ECO:0000256" key="2">
    <source>
        <dbReference type="ARBA" id="ARBA00004834"/>
    </source>
</evidence>
<gene>
    <name evidence="16" type="ORF">BDW59DRAFT_150444</name>
</gene>
<sequence>MNAFSLQDMDERLLPWHRPHWSGGDIDSNSSRPRSTIGKGIRPSALRRYIKMAVLLVVFFFISLAVSAAISPRSNSTSNNGTQSEDTPPATVFPPTHGTDFLIHDPSIILVGKTFYSYSVGPHIAINQAPSLDGPWTELGTVLDADSMISKGDRTAPWAPNTLQIGTTFYCYYSVSNAGSRDSAIGVATSDKPGPGGWTDHGPILQSGTGNGSDVYPLNESNTIDPSVLFDTDGSAYLSFGSFWSGIWQVRLEQDLVSIDEDPAVFDAQHLAANTESRRGQPIEGGFISYHTPYYYLWYSWGTCCEFKDPASRTSGKEYRIRVGRSNSARGPFVDRQGKDMVDGGGDTVYGSNADTFAPGGQGVLTDAESDVLYYHYLNTSISYEFGQARLGYNRLDYVDGWPLAV</sequence>
<comment type="function">
    <text evidence="12">Endo-1,5-alpha-L-arabinanase involved in degradation of pectin. Its preferred substrate is linear 1,5-alpha-L-arabinan.</text>
</comment>
<feature type="region of interest" description="Disordered" evidence="14">
    <location>
        <begin position="72"/>
        <end position="94"/>
    </location>
</feature>
<evidence type="ECO:0000256" key="13">
    <source>
        <dbReference type="RuleBase" id="RU361187"/>
    </source>
</evidence>
<comment type="caution">
    <text evidence="16">The sequence shown here is derived from an EMBL/GenBank/DDBJ whole genome shotgun (WGS) entry which is preliminary data.</text>
</comment>
<feature type="transmembrane region" description="Helical" evidence="15">
    <location>
        <begin position="49"/>
        <end position="70"/>
    </location>
</feature>
<keyword evidence="8" id="KW-0325">Glycoprotein</keyword>
<evidence type="ECO:0000256" key="1">
    <source>
        <dbReference type="ARBA" id="ARBA00004613"/>
    </source>
</evidence>
<feature type="compositionally biased region" description="Polar residues" evidence="14">
    <location>
        <begin position="72"/>
        <end position="86"/>
    </location>
</feature>
<name>A0ABR4HZF5_9EURO</name>
<evidence type="ECO:0000256" key="8">
    <source>
        <dbReference type="ARBA" id="ARBA00023180"/>
    </source>
</evidence>
<organism evidence="16 17">
    <name type="scientific">Aspergillus cavernicola</name>
    <dbReference type="NCBI Taxonomy" id="176166"/>
    <lineage>
        <taxon>Eukaryota</taxon>
        <taxon>Fungi</taxon>
        <taxon>Dikarya</taxon>
        <taxon>Ascomycota</taxon>
        <taxon>Pezizomycotina</taxon>
        <taxon>Eurotiomycetes</taxon>
        <taxon>Eurotiomycetidae</taxon>
        <taxon>Eurotiales</taxon>
        <taxon>Aspergillaceae</taxon>
        <taxon>Aspergillus</taxon>
        <taxon>Aspergillus subgen. Nidulantes</taxon>
    </lineage>
</organism>
<keyword evidence="9" id="KW-0119">Carbohydrate metabolism</keyword>
<evidence type="ECO:0000256" key="9">
    <source>
        <dbReference type="ARBA" id="ARBA00023277"/>
    </source>
</evidence>
<evidence type="ECO:0000256" key="15">
    <source>
        <dbReference type="SAM" id="Phobius"/>
    </source>
</evidence>
<evidence type="ECO:0000256" key="11">
    <source>
        <dbReference type="ARBA" id="ARBA00023326"/>
    </source>
</evidence>
<keyword evidence="15" id="KW-1133">Transmembrane helix</keyword>
<evidence type="ECO:0000256" key="6">
    <source>
        <dbReference type="ARBA" id="ARBA00022729"/>
    </source>
</evidence>
<keyword evidence="15" id="KW-0472">Membrane</keyword>
<comment type="subcellular location">
    <subcellularLocation>
        <location evidence="1">Secreted</location>
    </subcellularLocation>
</comment>
<evidence type="ECO:0000256" key="3">
    <source>
        <dbReference type="ARBA" id="ARBA00009865"/>
    </source>
</evidence>
<evidence type="ECO:0000256" key="4">
    <source>
        <dbReference type="ARBA" id="ARBA00022525"/>
    </source>
</evidence>
<comment type="pathway">
    <text evidence="2">Glycan metabolism; L-arabinan degradation.</text>
</comment>
<dbReference type="CDD" id="cd18831">
    <property type="entry name" value="GH43_AnAbnA-like"/>
    <property type="match status" value="1"/>
</dbReference>
<keyword evidence="11" id="KW-0624">Polysaccharide degradation</keyword>
<dbReference type="Pfam" id="PF04616">
    <property type="entry name" value="Glyco_hydro_43"/>
    <property type="match status" value="1"/>
</dbReference>
<evidence type="ECO:0000256" key="10">
    <source>
        <dbReference type="ARBA" id="ARBA00023295"/>
    </source>
</evidence>
<keyword evidence="4" id="KW-0964">Secreted</keyword>
<keyword evidence="7 13" id="KW-0378">Hydrolase</keyword>
<dbReference type="PANTHER" id="PTHR43301:SF4">
    <property type="entry name" value="ARABINAN ENDO-1,5-ALPHA-L-ARABINOSIDASE B"/>
    <property type="match status" value="1"/>
</dbReference>